<evidence type="ECO:0000313" key="2">
    <source>
        <dbReference type="Proteomes" id="UP000620874"/>
    </source>
</evidence>
<sequence>MNKEFSGHICGDNMIKSKKLPISYCPLCSSFIIDSKGQSINEHLYSVLRIIHDISGDDAILRASIIPLLVGLCKNQYSPILHILFKLSNSDLSNRLLMEIKSSSGLWNESDIERWADHICVTLGTEYADAYYLIKTIAFACYKCNDIEDYDNSQDNSISNKDEKTDKLYINVEPSIVQRGGQIKVEWSSDFSKKRKQKKYNKYSYTLLALNQETGEKKSISIKSYGNLILYPTNNTLYTIICKNRAGSTYKVSSLVTVLDELAINKFFAFPKTIIEGDSSTLVWNVDGFTSLKLKIDEFMGVSKTIDVSNQPDSRYVISPQRKVQLTLIAEGVGTSRIQAMTEVGVRRLPRFPVSQLPKLSPISIVVNTPDLSKIYSFSGDFHIPSKRSRLSSFFNIIFNLFKI</sequence>
<protein>
    <submittedName>
        <fullName evidence="1">Uncharacterized protein</fullName>
    </submittedName>
</protein>
<reference evidence="1 2" key="1">
    <citation type="submission" date="2020-08" db="EMBL/GenBank/DDBJ databases">
        <title>A Genomic Blueprint of the Chicken Gut Microbiome.</title>
        <authorList>
            <person name="Gilroy R."/>
            <person name="Ravi A."/>
            <person name="Getino M."/>
            <person name="Pursley I."/>
            <person name="Horton D.L."/>
            <person name="Alikhan N.-F."/>
            <person name="Baker D."/>
            <person name="Gharbi K."/>
            <person name="Hall N."/>
            <person name="Watson M."/>
            <person name="Adriaenssens E.M."/>
            <person name="Foster-Nyarko E."/>
            <person name="Jarju S."/>
            <person name="Secka A."/>
            <person name="Antonio M."/>
            <person name="Oren A."/>
            <person name="Chaudhuri R."/>
            <person name="La Ragione R.M."/>
            <person name="Hildebrand F."/>
            <person name="Pallen M.J."/>
        </authorList>
    </citation>
    <scope>NUCLEOTIDE SEQUENCE [LARGE SCALE GENOMIC DNA]</scope>
    <source>
        <strain evidence="1 2">Sa1CVN1</strain>
    </source>
</reference>
<accession>A0ABR8Y984</accession>
<gene>
    <name evidence="1" type="ORF">H9625_10000</name>
</gene>
<dbReference type="RefSeq" id="WP_191764181.1">
    <property type="nucleotide sequence ID" value="NZ_JACSPP010000028.1"/>
</dbReference>
<dbReference type="Proteomes" id="UP000620874">
    <property type="component" value="Unassembled WGS sequence"/>
</dbReference>
<organism evidence="1 2">
    <name type="scientific">Phocaeicola intestinalis</name>
    <dbReference type="NCBI Taxonomy" id="2762212"/>
    <lineage>
        <taxon>Bacteria</taxon>
        <taxon>Pseudomonadati</taxon>
        <taxon>Bacteroidota</taxon>
        <taxon>Bacteroidia</taxon>
        <taxon>Bacteroidales</taxon>
        <taxon>Bacteroidaceae</taxon>
        <taxon>Phocaeicola</taxon>
    </lineage>
</organism>
<comment type="caution">
    <text evidence="1">The sequence shown here is derived from an EMBL/GenBank/DDBJ whole genome shotgun (WGS) entry which is preliminary data.</text>
</comment>
<keyword evidence="2" id="KW-1185">Reference proteome</keyword>
<evidence type="ECO:0000313" key="1">
    <source>
        <dbReference type="EMBL" id="MBD8040759.1"/>
    </source>
</evidence>
<proteinExistence type="predicted"/>
<name>A0ABR8Y984_9BACT</name>
<dbReference type="EMBL" id="JACSPP010000028">
    <property type="protein sequence ID" value="MBD8040759.1"/>
    <property type="molecule type" value="Genomic_DNA"/>
</dbReference>